<dbReference type="GO" id="GO:0070041">
    <property type="term" value="F:rRNA (uridine-C5-)-methyltransferase activity"/>
    <property type="evidence" value="ECO:0007669"/>
    <property type="project" value="TreeGrafter"/>
</dbReference>
<proteinExistence type="inferred from homology"/>
<dbReference type="Gene3D" id="2.40.50.1070">
    <property type="match status" value="1"/>
</dbReference>
<feature type="binding site" evidence="6">
    <location>
        <position position="392"/>
    </location>
    <ligand>
        <name>S-adenosyl-L-methionine</name>
        <dbReference type="ChEBI" id="CHEBI:59789"/>
    </ligand>
</feature>
<keyword evidence="3 6" id="KW-0808">Transferase</keyword>
<dbReference type="OrthoDB" id="9804590at2"/>
<dbReference type="SUPFAM" id="SSF50249">
    <property type="entry name" value="Nucleic acid-binding proteins"/>
    <property type="match status" value="1"/>
</dbReference>
<dbReference type="SUPFAM" id="SSF53335">
    <property type="entry name" value="S-adenosyl-L-methionine-dependent methyltransferases"/>
    <property type="match status" value="1"/>
</dbReference>
<feature type="active site" evidence="7">
    <location>
        <position position="419"/>
    </location>
</feature>
<keyword evidence="1" id="KW-0004">4Fe-4S</keyword>
<dbReference type="InterPro" id="IPR029063">
    <property type="entry name" value="SAM-dependent_MTases_sf"/>
</dbReference>
<dbReference type="PANTHER" id="PTHR11061:SF45">
    <property type="match status" value="1"/>
</dbReference>
<dbReference type="FunFam" id="2.40.50.1070:FF:000003">
    <property type="entry name" value="23S rRNA (Uracil-5-)-methyltransferase RumA"/>
    <property type="match status" value="1"/>
</dbReference>
<feature type="active site" description="Nucleophile" evidence="6">
    <location>
        <position position="419"/>
    </location>
</feature>
<dbReference type="Pfam" id="PF01938">
    <property type="entry name" value="TRAM"/>
    <property type="match status" value="1"/>
</dbReference>
<keyword evidence="4 6" id="KW-0949">S-adenosyl-L-methionine</keyword>
<evidence type="ECO:0000256" key="1">
    <source>
        <dbReference type="ARBA" id="ARBA00022485"/>
    </source>
</evidence>
<dbReference type="InterPro" id="IPR030390">
    <property type="entry name" value="MeTrfase_TrmA_AS"/>
</dbReference>
<dbReference type="Proteomes" id="UP000255326">
    <property type="component" value="Unassembled WGS sequence"/>
</dbReference>
<evidence type="ECO:0000256" key="2">
    <source>
        <dbReference type="ARBA" id="ARBA00022603"/>
    </source>
</evidence>
<evidence type="ECO:0000256" key="4">
    <source>
        <dbReference type="ARBA" id="ARBA00022691"/>
    </source>
</evidence>
<dbReference type="InterPro" id="IPR010280">
    <property type="entry name" value="U5_MeTrfase_fam"/>
</dbReference>
<evidence type="ECO:0000256" key="7">
    <source>
        <dbReference type="PROSITE-ProRule" id="PRU10015"/>
    </source>
</evidence>
<dbReference type="Pfam" id="PF05958">
    <property type="entry name" value="tRNA_U5-meth_tr"/>
    <property type="match status" value="1"/>
</dbReference>
<feature type="binding site" evidence="6">
    <location>
        <position position="323"/>
    </location>
    <ligand>
        <name>S-adenosyl-L-methionine</name>
        <dbReference type="ChEBI" id="CHEBI:59789"/>
    </ligand>
</feature>
<gene>
    <name evidence="9" type="ORF">DFR59_10546</name>
</gene>
<dbReference type="Gene3D" id="2.40.50.140">
    <property type="entry name" value="Nucleic acid-binding proteins"/>
    <property type="match status" value="1"/>
</dbReference>
<dbReference type="FunFam" id="2.40.50.140:FF:000097">
    <property type="entry name" value="23S rRNA (uracil(1939)-C(5))-methyltransferase RlmD"/>
    <property type="match status" value="1"/>
</dbReference>
<protein>
    <submittedName>
        <fullName evidence="9">23S rRNA m(5)U-1939 methyltransferase</fullName>
    </submittedName>
</protein>
<keyword evidence="1" id="KW-0408">Iron</keyword>
<keyword evidence="10" id="KW-1185">Reference proteome</keyword>
<dbReference type="GO" id="GO:0051539">
    <property type="term" value="F:4 iron, 4 sulfur cluster binding"/>
    <property type="evidence" value="ECO:0007669"/>
    <property type="project" value="UniProtKB-KW"/>
</dbReference>
<dbReference type="EMBL" id="QQAY01000005">
    <property type="protein sequence ID" value="RDI42207.1"/>
    <property type="molecule type" value="Genomic_DNA"/>
</dbReference>
<feature type="binding site" evidence="6">
    <location>
        <position position="344"/>
    </location>
    <ligand>
        <name>S-adenosyl-L-methionine</name>
        <dbReference type="ChEBI" id="CHEBI:59789"/>
    </ligand>
</feature>
<name>A0A370GEV1_9BACI</name>
<feature type="domain" description="TRAM" evidence="8">
    <location>
        <begin position="8"/>
        <end position="68"/>
    </location>
</feature>
<dbReference type="NCBIfam" id="TIGR00479">
    <property type="entry name" value="rumA"/>
    <property type="match status" value="1"/>
</dbReference>
<sequence length="461" mass="51916">MKKQAEQKVFIKEKQTFPLTIKRLGINGEGVGYFKRQVVFVPGALPDEEVVVEATKIHPKFAEGRIKKIRKASPFRTKPPCPVYEQCGGCQLQHLEYVKQLELKRDIVIQSLERHTKFKVGQMDIRSTIGMDNPWHYRNKSQFQLGERDGKIIAGLYSLNSHKLIDVPECIVQQPETNKVTNVIKQIVKDLGIPIYNEKTKKGVLRTIVTRVGIKTGQVQVVLVTAVDELKRKDLLVAEIKKRLPEVASVMQNVNPKKTSIIFGDKTVHLSGKEIIEEHLEEFSYELSARAFFQLNPVQTVKLYNEVKNAAALTGKENVIDAYCGVGTIGLWVADGAKELRGMDIIPESIEDAKKNAKKHGVENALYVSGKAEQVVPKWQKQGFKPDVIIVDPPRTGCDQALLDTMLKSKPKKIVYVSCNPSTLAKDLQILSKQYNIKYIQPVDMFPQTAHVEAVTLLELK</sequence>
<evidence type="ECO:0000256" key="3">
    <source>
        <dbReference type="ARBA" id="ARBA00022679"/>
    </source>
</evidence>
<dbReference type="InterPro" id="IPR002792">
    <property type="entry name" value="TRAM_dom"/>
</dbReference>
<dbReference type="CDD" id="cd02440">
    <property type="entry name" value="AdoMet_MTases"/>
    <property type="match status" value="1"/>
</dbReference>
<dbReference type="FunFam" id="3.40.50.150:FF:000009">
    <property type="entry name" value="23S rRNA (Uracil(1939)-C(5))-methyltransferase RlmD"/>
    <property type="match status" value="1"/>
</dbReference>
<dbReference type="InterPro" id="IPR012340">
    <property type="entry name" value="NA-bd_OB-fold"/>
</dbReference>
<comment type="caution">
    <text evidence="9">The sequence shown here is derived from an EMBL/GenBank/DDBJ whole genome shotgun (WGS) entry which is preliminary data.</text>
</comment>
<evidence type="ECO:0000256" key="5">
    <source>
        <dbReference type="ARBA" id="ARBA00023014"/>
    </source>
</evidence>
<feature type="binding site" evidence="6">
    <location>
        <position position="294"/>
    </location>
    <ligand>
        <name>S-adenosyl-L-methionine</name>
        <dbReference type="ChEBI" id="CHEBI:59789"/>
    </ligand>
</feature>
<organism evidence="9 10">
    <name type="scientific">Falsibacillus pallidus</name>
    <dbReference type="NCBI Taxonomy" id="493781"/>
    <lineage>
        <taxon>Bacteria</taxon>
        <taxon>Bacillati</taxon>
        <taxon>Bacillota</taxon>
        <taxon>Bacilli</taxon>
        <taxon>Bacillales</taxon>
        <taxon>Bacillaceae</taxon>
        <taxon>Falsibacillus</taxon>
    </lineage>
</organism>
<keyword evidence="1" id="KW-0479">Metal-binding</keyword>
<dbReference type="PANTHER" id="PTHR11061">
    <property type="entry name" value="RNA M5U METHYLTRANSFERASE"/>
    <property type="match status" value="1"/>
</dbReference>
<dbReference type="PROSITE" id="PS01231">
    <property type="entry name" value="TRMA_2"/>
    <property type="match status" value="1"/>
</dbReference>
<dbReference type="AlphaFoldDB" id="A0A370GEV1"/>
<dbReference type="PROSITE" id="PS51687">
    <property type="entry name" value="SAM_MT_RNA_M5U"/>
    <property type="match status" value="1"/>
</dbReference>
<keyword evidence="5" id="KW-0411">Iron-sulfur</keyword>
<dbReference type="InterPro" id="IPR030391">
    <property type="entry name" value="MeTrfase_TrmA_CS"/>
</dbReference>
<accession>A0A370GEV1</accession>
<evidence type="ECO:0000313" key="9">
    <source>
        <dbReference type="EMBL" id="RDI42207.1"/>
    </source>
</evidence>
<dbReference type="PROSITE" id="PS50926">
    <property type="entry name" value="TRAM"/>
    <property type="match status" value="1"/>
</dbReference>
<dbReference type="GO" id="GO:0070475">
    <property type="term" value="P:rRNA base methylation"/>
    <property type="evidence" value="ECO:0007669"/>
    <property type="project" value="TreeGrafter"/>
</dbReference>
<evidence type="ECO:0000256" key="6">
    <source>
        <dbReference type="PROSITE-ProRule" id="PRU01024"/>
    </source>
</evidence>
<dbReference type="PROSITE" id="PS01230">
    <property type="entry name" value="TRMA_1"/>
    <property type="match status" value="1"/>
</dbReference>
<keyword evidence="2 6" id="KW-0489">Methyltransferase</keyword>
<evidence type="ECO:0000313" key="10">
    <source>
        <dbReference type="Proteomes" id="UP000255326"/>
    </source>
</evidence>
<dbReference type="Gene3D" id="3.40.50.150">
    <property type="entry name" value="Vaccinia Virus protein VP39"/>
    <property type="match status" value="1"/>
</dbReference>
<evidence type="ECO:0000259" key="8">
    <source>
        <dbReference type="PROSITE" id="PS50926"/>
    </source>
</evidence>
<comment type="similarity">
    <text evidence="6">Belongs to the class I-like SAM-binding methyltransferase superfamily. RNA M5U methyltransferase family.</text>
</comment>
<dbReference type="RefSeq" id="WP_114745603.1">
    <property type="nucleotide sequence ID" value="NZ_QQAY01000005.1"/>
</dbReference>
<reference evidence="9 10" key="1">
    <citation type="submission" date="2018-07" db="EMBL/GenBank/DDBJ databases">
        <title>Genomic Encyclopedia of Type Strains, Phase IV (KMG-IV): sequencing the most valuable type-strain genomes for metagenomic binning, comparative biology and taxonomic classification.</title>
        <authorList>
            <person name="Goeker M."/>
        </authorList>
    </citation>
    <scope>NUCLEOTIDE SEQUENCE [LARGE SCALE GENOMIC DNA]</scope>
    <source>
        <strain evidence="9 10">DSM 25281</strain>
    </source>
</reference>